<name>A0AAV1Q2L0_SCOSC</name>
<organism evidence="2 3">
    <name type="scientific">Scomber scombrus</name>
    <name type="common">Atlantic mackerel</name>
    <name type="synonym">Scomber vernalis</name>
    <dbReference type="NCBI Taxonomy" id="13677"/>
    <lineage>
        <taxon>Eukaryota</taxon>
        <taxon>Metazoa</taxon>
        <taxon>Chordata</taxon>
        <taxon>Craniata</taxon>
        <taxon>Vertebrata</taxon>
        <taxon>Euteleostomi</taxon>
        <taxon>Actinopterygii</taxon>
        <taxon>Neopterygii</taxon>
        <taxon>Teleostei</taxon>
        <taxon>Neoteleostei</taxon>
        <taxon>Acanthomorphata</taxon>
        <taxon>Pelagiaria</taxon>
        <taxon>Scombriformes</taxon>
        <taxon>Scombridae</taxon>
        <taxon>Scomber</taxon>
    </lineage>
</organism>
<keyword evidence="1" id="KW-0472">Membrane</keyword>
<sequence length="140" mass="15146">MVGEVHNSYCTQNNECYNKTLHKVTPTHPLLIAVSGSCVALLLLLVGLFYCCEHKCTQDTTEGGTNRGEESVVNSDHATYAVVRKQGADGVVGPEEVTYEEITKEGDPNVSGANTQPYLSEENALYSLLNHGSTRAETPN</sequence>
<evidence type="ECO:0000256" key="1">
    <source>
        <dbReference type="SAM" id="Phobius"/>
    </source>
</evidence>
<keyword evidence="1" id="KW-1133">Transmembrane helix</keyword>
<dbReference type="AlphaFoldDB" id="A0AAV1Q2L0"/>
<proteinExistence type="predicted"/>
<dbReference type="EMBL" id="CAWUFR010000367">
    <property type="protein sequence ID" value="CAK6976816.1"/>
    <property type="molecule type" value="Genomic_DNA"/>
</dbReference>
<keyword evidence="3" id="KW-1185">Reference proteome</keyword>
<dbReference type="Proteomes" id="UP001314229">
    <property type="component" value="Unassembled WGS sequence"/>
</dbReference>
<evidence type="ECO:0000313" key="2">
    <source>
        <dbReference type="EMBL" id="CAK6976816.1"/>
    </source>
</evidence>
<evidence type="ECO:0000313" key="3">
    <source>
        <dbReference type="Proteomes" id="UP001314229"/>
    </source>
</evidence>
<protein>
    <submittedName>
        <fullName evidence="2">Uncharacterized protein</fullName>
    </submittedName>
</protein>
<gene>
    <name evidence="2" type="ORF">FSCOSCO3_A019876</name>
</gene>
<comment type="caution">
    <text evidence="2">The sequence shown here is derived from an EMBL/GenBank/DDBJ whole genome shotgun (WGS) entry which is preliminary data.</text>
</comment>
<feature type="transmembrane region" description="Helical" evidence="1">
    <location>
        <begin position="30"/>
        <end position="50"/>
    </location>
</feature>
<accession>A0AAV1Q2L0</accession>
<keyword evidence="1" id="KW-0812">Transmembrane</keyword>
<reference evidence="2 3" key="1">
    <citation type="submission" date="2024-01" db="EMBL/GenBank/DDBJ databases">
        <authorList>
            <person name="Alioto T."/>
            <person name="Alioto T."/>
            <person name="Gomez Garrido J."/>
        </authorList>
    </citation>
    <scope>NUCLEOTIDE SEQUENCE [LARGE SCALE GENOMIC DNA]</scope>
</reference>